<reference evidence="1 2" key="1">
    <citation type="submission" date="2024-01" db="EMBL/GenBank/DDBJ databases">
        <title>Genome assemblies of Stephania.</title>
        <authorList>
            <person name="Yang L."/>
        </authorList>
    </citation>
    <scope>NUCLEOTIDE SEQUENCE [LARGE SCALE GENOMIC DNA]</scope>
    <source>
        <strain evidence="1">YNDBR</strain>
        <tissue evidence="1">Leaf</tissue>
    </source>
</reference>
<name>A0AAP0KX07_9MAGN</name>
<gene>
    <name evidence="1" type="ORF">Syun_006096</name>
</gene>
<evidence type="ECO:0000313" key="2">
    <source>
        <dbReference type="Proteomes" id="UP001420932"/>
    </source>
</evidence>
<dbReference type="EMBL" id="JBBNAF010000003">
    <property type="protein sequence ID" value="KAK9159755.1"/>
    <property type="molecule type" value="Genomic_DNA"/>
</dbReference>
<keyword evidence="2" id="KW-1185">Reference proteome</keyword>
<protein>
    <submittedName>
        <fullName evidence="1">Uncharacterized protein</fullName>
    </submittedName>
</protein>
<evidence type="ECO:0000313" key="1">
    <source>
        <dbReference type="EMBL" id="KAK9159755.1"/>
    </source>
</evidence>
<organism evidence="1 2">
    <name type="scientific">Stephania yunnanensis</name>
    <dbReference type="NCBI Taxonomy" id="152371"/>
    <lineage>
        <taxon>Eukaryota</taxon>
        <taxon>Viridiplantae</taxon>
        <taxon>Streptophyta</taxon>
        <taxon>Embryophyta</taxon>
        <taxon>Tracheophyta</taxon>
        <taxon>Spermatophyta</taxon>
        <taxon>Magnoliopsida</taxon>
        <taxon>Ranunculales</taxon>
        <taxon>Menispermaceae</taxon>
        <taxon>Menispermoideae</taxon>
        <taxon>Cissampelideae</taxon>
        <taxon>Stephania</taxon>
    </lineage>
</organism>
<comment type="caution">
    <text evidence="1">The sequence shown here is derived from an EMBL/GenBank/DDBJ whole genome shotgun (WGS) entry which is preliminary data.</text>
</comment>
<accession>A0AAP0KX07</accession>
<dbReference type="Proteomes" id="UP001420932">
    <property type="component" value="Unassembled WGS sequence"/>
</dbReference>
<proteinExistence type="predicted"/>
<sequence length="122" mass="14158">MARQRENLAISGFWWTQKVSLELVAGWCTTDGSQYSARRLEHDDKHWEKNIATLLGCLTETDRLRQAIEKEMLKVEEKSRGQHEVTKVTSQINHKPREKLAVDCMESVNVLDRNARGRRHDG</sequence>
<dbReference type="AlphaFoldDB" id="A0AAP0KX07"/>